<organism evidence="2 3">
    <name type="scientific">Georgenia deserti</name>
    <dbReference type="NCBI Taxonomy" id="2093781"/>
    <lineage>
        <taxon>Bacteria</taxon>
        <taxon>Bacillati</taxon>
        <taxon>Actinomycetota</taxon>
        <taxon>Actinomycetes</taxon>
        <taxon>Micrococcales</taxon>
        <taxon>Bogoriellaceae</taxon>
        <taxon>Georgenia</taxon>
    </lineage>
</organism>
<dbReference type="InterPro" id="IPR024072">
    <property type="entry name" value="DHFR-like_dom_sf"/>
</dbReference>
<dbReference type="Proteomes" id="UP001597277">
    <property type="component" value="Unassembled WGS sequence"/>
</dbReference>
<dbReference type="InterPro" id="IPR050765">
    <property type="entry name" value="Riboflavin_Biosynth_HTPR"/>
</dbReference>
<dbReference type="Gene3D" id="3.40.430.10">
    <property type="entry name" value="Dihydrofolate Reductase, subunit A"/>
    <property type="match status" value="1"/>
</dbReference>
<name>A0ABW4L244_9MICO</name>
<feature type="domain" description="Bacterial bifunctional deaminase-reductase C-terminal" evidence="1">
    <location>
        <begin position="5"/>
        <end position="156"/>
    </location>
</feature>
<comment type="caution">
    <text evidence="2">The sequence shown here is derived from an EMBL/GenBank/DDBJ whole genome shotgun (WGS) entry which is preliminary data.</text>
</comment>
<gene>
    <name evidence="2" type="ORF">ACFSE6_07735</name>
</gene>
<reference evidence="3" key="1">
    <citation type="journal article" date="2019" name="Int. J. Syst. Evol. Microbiol.">
        <title>The Global Catalogue of Microorganisms (GCM) 10K type strain sequencing project: providing services to taxonomists for standard genome sequencing and annotation.</title>
        <authorList>
            <consortium name="The Broad Institute Genomics Platform"/>
            <consortium name="The Broad Institute Genome Sequencing Center for Infectious Disease"/>
            <person name="Wu L."/>
            <person name="Ma J."/>
        </authorList>
    </citation>
    <scope>NUCLEOTIDE SEQUENCE [LARGE SCALE GENOMIC DNA]</scope>
    <source>
        <strain evidence="3">JCM 17130</strain>
    </source>
</reference>
<keyword evidence="3" id="KW-1185">Reference proteome</keyword>
<evidence type="ECO:0000313" key="3">
    <source>
        <dbReference type="Proteomes" id="UP001597277"/>
    </source>
</evidence>
<sequence length="177" mass="19516">MILTSHFITLDGVVQAPEDWHASFASDEQYDVMRSQLARLDGHLIGRRTYDEFAAYWPHQDGEVPLADETNSLHKFVVSSTAEVGYQPAEVIAADARTAVAEVERRGLTVGVYGATRLTRALLSIDAVDEMQFYLDPVVLGTGERLFDAGVGQSRLVLGAARELPHGVMHLTYRRSA</sequence>
<dbReference type="PANTHER" id="PTHR38011:SF2">
    <property type="entry name" value="BIFUNCTIONAL DEAMINASE-REDUCTASE DOMAIN PROTEIN"/>
    <property type="match status" value="1"/>
</dbReference>
<evidence type="ECO:0000259" key="1">
    <source>
        <dbReference type="Pfam" id="PF01872"/>
    </source>
</evidence>
<accession>A0ABW4L244</accession>
<dbReference type="PANTHER" id="PTHR38011">
    <property type="entry name" value="DIHYDROFOLATE REDUCTASE FAMILY PROTEIN (AFU_ORTHOLOGUE AFUA_8G06820)"/>
    <property type="match status" value="1"/>
</dbReference>
<proteinExistence type="predicted"/>
<dbReference type="InterPro" id="IPR002734">
    <property type="entry name" value="RibDG_C"/>
</dbReference>
<dbReference type="Pfam" id="PF01872">
    <property type="entry name" value="RibD_C"/>
    <property type="match status" value="1"/>
</dbReference>
<dbReference type="EMBL" id="JBHUEE010000003">
    <property type="protein sequence ID" value="MFD1717720.1"/>
    <property type="molecule type" value="Genomic_DNA"/>
</dbReference>
<evidence type="ECO:0000313" key="2">
    <source>
        <dbReference type="EMBL" id="MFD1717720.1"/>
    </source>
</evidence>
<dbReference type="SUPFAM" id="SSF53597">
    <property type="entry name" value="Dihydrofolate reductase-like"/>
    <property type="match status" value="1"/>
</dbReference>
<protein>
    <submittedName>
        <fullName evidence="2">Dihydrofolate reductase family protein</fullName>
    </submittedName>
</protein>
<dbReference type="RefSeq" id="WP_388004566.1">
    <property type="nucleotide sequence ID" value="NZ_JBHUEE010000003.1"/>
</dbReference>